<evidence type="ECO:0000313" key="2">
    <source>
        <dbReference type="Proteomes" id="UP000054928"/>
    </source>
</evidence>
<sequence length="113" mass="13202">MRVNKIVSYIHTYVFRCQRISLPTEFIREHDLWSQPVEIKASVDLSSVHVSCPVDFLRKYIAIIGASLYKATKLISSGVGKQQTRLTFERKPRLWLDLVFPFQIGRFMPSTWL</sequence>
<keyword evidence="2" id="KW-1185">Reference proteome</keyword>
<name>A0A0P1AAF6_PLAHL</name>
<dbReference type="EMBL" id="CCYD01000290">
    <property type="protein sequence ID" value="CEG37749.1"/>
    <property type="molecule type" value="Genomic_DNA"/>
</dbReference>
<evidence type="ECO:0000313" key="1">
    <source>
        <dbReference type="EMBL" id="CEG37749.1"/>
    </source>
</evidence>
<dbReference type="RefSeq" id="XP_024574118.1">
    <property type="nucleotide sequence ID" value="XM_024723108.1"/>
</dbReference>
<proteinExistence type="predicted"/>
<accession>A0A0P1AAF6</accession>
<dbReference type="AlphaFoldDB" id="A0A0P1AAF6"/>
<dbReference type="GeneID" id="36400859"/>
<organism evidence="1 2">
    <name type="scientific">Plasmopara halstedii</name>
    <name type="common">Downy mildew of sunflower</name>
    <dbReference type="NCBI Taxonomy" id="4781"/>
    <lineage>
        <taxon>Eukaryota</taxon>
        <taxon>Sar</taxon>
        <taxon>Stramenopiles</taxon>
        <taxon>Oomycota</taxon>
        <taxon>Peronosporomycetes</taxon>
        <taxon>Peronosporales</taxon>
        <taxon>Peronosporaceae</taxon>
        <taxon>Plasmopara</taxon>
    </lineage>
</organism>
<reference evidence="2" key="1">
    <citation type="submission" date="2014-09" db="EMBL/GenBank/DDBJ databases">
        <authorList>
            <person name="Sharma Rahul"/>
            <person name="Thines Marco"/>
        </authorList>
    </citation>
    <scope>NUCLEOTIDE SEQUENCE [LARGE SCALE GENOMIC DNA]</scope>
</reference>
<dbReference type="Proteomes" id="UP000054928">
    <property type="component" value="Unassembled WGS sequence"/>
</dbReference>
<protein>
    <submittedName>
        <fullName evidence="1">Uncharacterized protein</fullName>
    </submittedName>
</protein>